<protein>
    <submittedName>
        <fullName evidence="3">D-mannose binding lectin</fullName>
    </submittedName>
</protein>
<dbReference type="SUPFAM" id="SSF51110">
    <property type="entry name" value="alpha-D-mannose-specific plant lectins"/>
    <property type="match status" value="1"/>
</dbReference>
<feature type="region of interest" description="Disordered" evidence="1">
    <location>
        <begin position="1"/>
        <end position="20"/>
    </location>
</feature>
<sequence length="162" mass="16928">MAGSASAAESGGSPSSLVSPASGSPAATGLTVATSLDATCLQPNVKGDIVWHSWTSDITAGNAYCNYDHTYVFGMQADGNLVLYKMDGAAIWASGTYNHPGAYARMQADGNFVVYDANGSALWSTGTWWAGSGSYFAFQNDGNLVLYKADHTAVWASNTYGR</sequence>
<accession>A0A8G1XF66</accession>
<gene>
    <name evidence="3" type="ORF">EDD39_5187</name>
</gene>
<keyword evidence="3" id="KW-0430">Lectin</keyword>
<dbReference type="GO" id="GO:0030246">
    <property type="term" value="F:carbohydrate binding"/>
    <property type="evidence" value="ECO:0007669"/>
    <property type="project" value="UniProtKB-KW"/>
</dbReference>
<reference evidence="3 4" key="1">
    <citation type="submission" date="2018-11" db="EMBL/GenBank/DDBJ databases">
        <title>Sequencing the genomes of 1000 actinobacteria strains.</title>
        <authorList>
            <person name="Klenk H.-P."/>
        </authorList>
    </citation>
    <scope>NUCLEOTIDE SEQUENCE [LARGE SCALE GENOMIC DNA]</scope>
    <source>
        <strain evidence="3 4">DSM 44780</strain>
    </source>
</reference>
<dbReference type="CDD" id="cd00028">
    <property type="entry name" value="B_lectin"/>
    <property type="match status" value="1"/>
</dbReference>
<evidence type="ECO:0000256" key="1">
    <source>
        <dbReference type="SAM" id="MobiDB-lite"/>
    </source>
</evidence>
<dbReference type="InterPro" id="IPR036426">
    <property type="entry name" value="Bulb-type_lectin_dom_sf"/>
</dbReference>
<comment type="caution">
    <text evidence="3">The sequence shown here is derived from an EMBL/GenBank/DDBJ whole genome shotgun (WGS) entry which is preliminary data.</text>
</comment>
<dbReference type="EMBL" id="RJVJ01000001">
    <property type="protein sequence ID" value="ROR46893.1"/>
    <property type="molecule type" value="Genomic_DNA"/>
</dbReference>
<evidence type="ECO:0000313" key="4">
    <source>
        <dbReference type="Proteomes" id="UP000267408"/>
    </source>
</evidence>
<dbReference type="OrthoDB" id="3868655at2"/>
<evidence type="ECO:0000259" key="2">
    <source>
        <dbReference type="PROSITE" id="PS50927"/>
    </source>
</evidence>
<dbReference type="InterPro" id="IPR001480">
    <property type="entry name" value="Bulb-type_lectin_dom"/>
</dbReference>
<organism evidence="3 4">
    <name type="scientific">Kitasatospora cineracea</name>
    <dbReference type="NCBI Taxonomy" id="88074"/>
    <lineage>
        <taxon>Bacteria</taxon>
        <taxon>Bacillati</taxon>
        <taxon>Actinomycetota</taxon>
        <taxon>Actinomycetes</taxon>
        <taxon>Kitasatosporales</taxon>
        <taxon>Streptomycetaceae</taxon>
        <taxon>Kitasatospora</taxon>
    </lineage>
</organism>
<dbReference type="AlphaFoldDB" id="A0A8G1XF66"/>
<dbReference type="Proteomes" id="UP000267408">
    <property type="component" value="Unassembled WGS sequence"/>
</dbReference>
<evidence type="ECO:0000313" key="3">
    <source>
        <dbReference type="EMBL" id="ROR46893.1"/>
    </source>
</evidence>
<name>A0A8G1XF66_9ACTN</name>
<feature type="domain" description="Bulb-type lectin" evidence="2">
    <location>
        <begin position="49"/>
        <end position="159"/>
    </location>
</feature>
<dbReference type="PROSITE" id="PS50927">
    <property type="entry name" value="BULB_LECTIN"/>
    <property type="match status" value="1"/>
</dbReference>
<dbReference type="Gene3D" id="2.90.10.10">
    <property type="entry name" value="Bulb-type lectin domain"/>
    <property type="match status" value="2"/>
</dbReference>
<dbReference type="SMART" id="SM00108">
    <property type="entry name" value="B_lectin"/>
    <property type="match status" value="1"/>
</dbReference>
<proteinExistence type="predicted"/>